<dbReference type="EMBL" id="JAGZZN010000063">
    <property type="protein sequence ID" value="MBS6537454.1"/>
    <property type="molecule type" value="Genomic_DNA"/>
</dbReference>
<organism evidence="1 2">
    <name type="scientific">Streptococcus parasanguinis</name>
    <dbReference type="NCBI Taxonomy" id="1318"/>
    <lineage>
        <taxon>Bacteria</taxon>
        <taxon>Bacillati</taxon>
        <taxon>Bacillota</taxon>
        <taxon>Bacilli</taxon>
        <taxon>Lactobacillales</taxon>
        <taxon>Streptococcaceae</taxon>
        <taxon>Streptococcus</taxon>
    </lineage>
</organism>
<gene>
    <name evidence="1" type="ORF">KH363_07875</name>
</gene>
<protein>
    <submittedName>
        <fullName evidence="1">Uncharacterized protein</fullName>
    </submittedName>
</protein>
<dbReference type="Proteomes" id="UP000761167">
    <property type="component" value="Unassembled WGS sequence"/>
</dbReference>
<dbReference type="AlphaFoldDB" id="A0A0F3H5X2"/>
<evidence type="ECO:0000313" key="2">
    <source>
        <dbReference type="Proteomes" id="UP000761167"/>
    </source>
</evidence>
<comment type="caution">
    <text evidence="1">The sequence shown here is derived from an EMBL/GenBank/DDBJ whole genome shotgun (WGS) entry which is preliminary data.</text>
</comment>
<reference evidence="1" key="1">
    <citation type="submission" date="2021-02" db="EMBL/GenBank/DDBJ databases">
        <title>Infant gut strain persistence is associated with maternal origin, phylogeny, and functional potential including surface adhesion and iron acquisition.</title>
        <authorList>
            <person name="Lou Y.C."/>
        </authorList>
    </citation>
    <scope>NUCLEOTIDE SEQUENCE</scope>
    <source>
        <strain evidence="1">L3_060_000G1_dasL3_060_000G1_metabat.metabat.86_ sub</strain>
    </source>
</reference>
<sequence>MDKEYLKNKIEGLRHHFVESTIHERAMGFYDEAHMTKKMLKIKKKLVSLEMERSQKKIEHKDVTKTDQKIAELKQQFETCCQER</sequence>
<accession>A0A0F3H5X2</accession>
<proteinExistence type="predicted"/>
<name>A0A0F3H5X2_STRPA</name>
<dbReference type="RefSeq" id="WP_045759757.1">
    <property type="nucleotide sequence ID" value="NZ_JACLQP010000019.1"/>
</dbReference>
<evidence type="ECO:0000313" key="1">
    <source>
        <dbReference type="EMBL" id="MBS6537454.1"/>
    </source>
</evidence>